<feature type="transmembrane region" description="Helical" evidence="1">
    <location>
        <begin position="76"/>
        <end position="93"/>
    </location>
</feature>
<proteinExistence type="predicted"/>
<keyword evidence="1" id="KW-0812">Transmembrane</keyword>
<protein>
    <submittedName>
        <fullName evidence="2">Uncharacterized protein</fullName>
    </submittedName>
</protein>
<evidence type="ECO:0000313" key="2">
    <source>
        <dbReference type="EMBL" id="EKD44598.1"/>
    </source>
</evidence>
<dbReference type="AlphaFoldDB" id="K1ZJK8"/>
<evidence type="ECO:0000256" key="1">
    <source>
        <dbReference type="SAM" id="Phobius"/>
    </source>
</evidence>
<feature type="transmembrane region" description="Helical" evidence="1">
    <location>
        <begin position="170"/>
        <end position="192"/>
    </location>
</feature>
<organism evidence="2">
    <name type="scientific">uncultured bacterium</name>
    <name type="common">gcode 4</name>
    <dbReference type="NCBI Taxonomy" id="1234023"/>
    <lineage>
        <taxon>Bacteria</taxon>
        <taxon>environmental samples</taxon>
    </lineage>
</organism>
<comment type="caution">
    <text evidence="2">The sequence shown here is derived from an EMBL/GenBank/DDBJ whole genome shotgun (WGS) entry which is preliminary data.</text>
</comment>
<reference evidence="2" key="1">
    <citation type="journal article" date="2012" name="Science">
        <title>Fermentation, hydrogen, and sulfur metabolism in multiple uncultivated bacterial phyla.</title>
        <authorList>
            <person name="Wrighton K.C."/>
            <person name="Thomas B.C."/>
            <person name="Sharon I."/>
            <person name="Miller C.S."/>
            <person name="Castelle C.J."/>
            <person name="VerBerkmoes N.C."/>
            <person name="Wilkins M.J."/>
            <person name="Hettich R.L."/>
            <person name="Lipton M.S."/>
            <person name="Williams K.H."/>
            <person name="Long P.E."/>
            <person name="Banfield J.F."/>
        </authorList>
    </citation>
    <scope>NUCLEOTIDE SEQUENCE [LARGE SCALE GENOMIC DNA]</scope>
</reference>
<feature type="transmembrane region" description="Helical" evidence="1">
    <location>
        <begin position="138"/>
        <end position="158"/>
    </location>
</feature>
<keyword evidence="1" id="KW-0472">Membrane</keyword>
<feature type="transmembrane region" description="Helical" evidence="1">
    <location>
        <begin position="105"/>
        <end position="126"/>
    </location>
</feature>
<keyword evidence="1" id="KW-1133">Transmembrane helix</keyword>
<gene>
    <name evidence="2" type="ORF">ACD_71C00083G0003</name>
</gene>
<dbReference type="EMBL" id="AMFJ01028814">
    <property type="protein sequence ID" value="EKD44598.1"/>
    <property type="molecule type" value="Genomic_DNA"/>
</dbReference>
<name>K1ZJK8_9BACT</name>
<feature type="transmembrane region" description="Helical" evidence="1">
    <location>
        <begin position="48"/>
        <end position="70"/>
    </location>
</feature>
<feature type="transmembrane region" description="Helical" evidence="1">
    <location>
        <begin position="14"/>
        <end position="36"/>
    </location>
</feature>
<accession>K1ZJK8</accession>
<sequence>MDTILVFAKDLSPWLFGLMSWFITGIDDFVIFSGIYHEAKTKRQKIEAVAGLISMVVIMLLLVVGIGWSISLLRPYTWIGGFLPLWIAIKTWIGWGSAKEPSKGTFFAMSFAGFGLHCTDDIIYNASIIADKIFTYQLWYLGGVLSGAVLMVVLSHYLSKRIGDKPKLRASVIFLVSGYILYPGIEMIIQMFK</sequence>